<evidence type="ECO:0000313" key="5">
    <source>
        <dbReference type="Proteomes" id="UP000196365"/>
    </source>
</evidence>
<evidence type="ECO:0000259" key="3">
    <source>
        <dbReference type="Pfam" id="PF09588"/>
    </source>
</evidence>
<dbReference type="GO" id="GO:0016787">
    <property type="term" value="F:hydrolase activity"/>
    <property type="evidence" value="ECO:0007669"/>
    <property type="project" value="UniProtKB-KW"/>
</dbReference>
<dbReference type="InterPro" id="IPR017482">
    <property type="entry name" value="Lambda-type_endonuclease"/>
</dbReference>
<dbReference type="InterPro" id="IPR051703">
    <property type="entry name" value="NF-kappa-B_Signaling_Reg"/>
</dbReference>
<dbReference type="SUPFAM" id="SSF52980">
    <property type="entry name" value="Restriction endonuclease-like"/>
    <property type="match status" value="1"/>
</dbReference>
<reference evidence="4 5" key="1">
    <citation type="submission" date="2017-02" db="EMBL/GenBank/DDBJ databases">
        <authorList>
            <person name="Peterson S.W."/>
        </authorList>
    </citation>
    <scope>NUCLEOTIDE SEQUENCE [LARGE SCALE GENOMIC DNA]</scope>
    <source>
        <strain evidence="4 5">DSM 15102</strain>
    </source>
</reference>
<keyword evidence="5" id="KW-1185">Reference proteome</keyword>
<gene>
    <name evidence="4" type="ORF">SAMN02745973_00392</name>
</gene>
<keyword evidence="1" id="KW-0378">Hydrolase</keyword>
<dbReference type="NCBIfam" id="TIGR03033">
    <property type="entry name" value="phage_rel_nuc"/>
    <property type="match status" value="1"/>
</dbReference>
<keyword evidence="2" id="KW-0175">Coiled coil</keyword>
<protein>
    <submittedName>
        <fullName evidence="4">Putative phage-type endonuclease</fullName>
    </submittedName>
</protein>
<keyword evidence="4" id="KW-0540">Nuclease</keyword>
<organism evidence="4 5">
    <name type="scientific">Garciella nitratireducens DSM 15102</name>
    <dbReference type="NCBI Taxonomy" id="1121911"/>
    <lineage>
        <taxon>Bacteria</taxon>
        <taxon>Bacillati</taxon>
        <taxon>Bacillota</taxon>
        <taxon>Clostridia</taxon>
        <taxon>Eubacteriales</taxon>
        <taxon>Eubacteriaceae</taxon>
        <taxon>Garciella</taxon>
    </lineage>
</organism>
<dbReference type="Pfam" id="PF09588">
    <property type="entry name" value="YqaJ"/>
    <property type="match status" value="1"/>
</dbReference>
<proteinExistence type="predicted"/>
<dbReference type="RefSeq" id="WP_087677829.1">
    <property type="nucleotide sequence ID" value="NZ_FUWV01000001.1"/>
</dbReference>
<dbReference type="Proteomes" id="UP000196365">
    <property type="component" value="Unassembled WGS sequence"/>
</dbReference>
<dbReference type="EMBL" id="FUWV01000001">
    <property type="protein sequence ID" value="SJZ38291.1"/>
    <property type="molecule type" value="Genomic_DNA"/>
</dbReference>
<dbReference type="Gene3D" id="3.90.320.10">
    <property type="match status" value="1"/>
</dbReference>
<dbReference type="InterPro" id="IPR011335">
    <property type="entry name" value="Restrct_endonuc-II-like"/>
</dbReference>
<keyword evidence="4" id="KW-0255">Endonuclease</keyword>
<dbReference type="AlphaFoldDB" id="A0A1T4K7A8"/>
<dbReference type="PANTHER" id="PTHR46609">
    <property type="entry name" value="EXONUCLEASE, PHAGE-TYPE/RECB, C-TERMINAL DOMAIN-CONTAINING PROTEIN"/>
    <property type="match status" value="1"/>
</dbReference>
<dbReference type="InterPro" id="IPR019080">
    <property type="entry name" value="YqaJ_viral_recombinase"/>
</dbReference>
<feature type="domain" description="YqaJ viral recombinase" evidence="3">
    <location>
        <begin position="16"/>
        <end position="153"/>
    </location>
</feature>
<accession>A0A1T4K7A8</accession>
<name>A0A1T4K7A8_9FIRM</name>
<evidence type="ECO:0000256" key="2">
    <source>
        <dbReference type="SAM" id="Coils"/>
    </source>
</evidence>
<dbReference type="OrthoDB" id="46225at2"/>
<sequence length="311" mass="36400">MQANIFIQTSDIGHEEWLSYRRLGCGGSDAAAIAGVNPWKSPISVYFEKIGEAPEIEENERMYWGNVLEDVVAKEFAKRTGFKVQRRNAMYQHKEHEFMLANVDRVYIKDGHVAGILECKTTNEYSKDQWEDDKIPNHYYLQVQHYLAVTGFQEAYIAALIGGNKFVYKKINRDEELIEYLIKIEADFWKMVQDKTPPAMDGSSDADNILSYLYPESEPEKEIHLDTLEDKLKDLERIKADIKELDKQKKEIEQTIKNEMEDAEIAHIGERKVTWKTVISNRIDSKKLKKEKPEIYEQYCKESKSRRFQIK</sequence>
<dbReference type="GO" id="GO:0004519">
    <property type="term" value="F:endonuclease activity"/>
    <property type="evidence" value="ECO:0007669"/>
    <property type="project" value="UniProtKB-KW"/>
</dbReference>
<dbReference type="InterPro" id="IPR011604">
    <property type="entry name" value="PDDEXK-like_dom_sf"/>
</dbReference>
<feature type="coiled-coil region" evidence="2">
    <location>
        <begin position="225"/>
        <end position="262"/>
    </location>
</feature>
<dbReference type="PANTHER" id="PTHR46609:SF6">
    <property type="entry name" value="EXONUCLEASE, PHAGE-TYPE_RECB, C-TERMINAL DOMAIN-CONTAINING PROTEIN-RELATED"/>
    <property type="match status" value="1"/>
</dbReference>
<evidence type="ECO:0000313" key="4">
    <source>
        <dbReference type="EMBL" id="SJZ38291.1"/>
    </source>
</evidence>
<evidence type="ECO:0000256" key="1">
    <source>
        <dbReference type="ARBA" id="ARBA00022801"/>
    </source>
</evidence>